<dbReference type="AlphaFoldDB" id="A0A162UH73"/>
<evidence type="ECO:0000313" key="2">
    <source>
        <dbReference type="Proteomes" id="UP000077315"/>
    </source>
</evidence>
<gene>
    <name evidence="1" type="ORF">PHYBLDRAFT_166461</name>
</gene>
<name>A0A162UH73_PHYB8</name>
<organism evidence="1 2">
    <name type="scientific">Phycomyces blakesleeanus (strain ATCC 8743b / DSM 1359 / FGSC 10004 / NBRC 33097 / NRRL 1555)</name>
    <dbReference type="NCBI Taxonomy" id="763407"/>
    <lineage>
        <taxon>Eukaryota</taxon>
        <taxon>Fungi</taxon>
        <taxon>Fungi incertae sedis</taxon>
        <taxon>Mucoromycota</taxon>
        <taxon>Mucoromycotina</taxon>
        <taxon>Mucoromycetes</taxon>
        <taxon>Mucorales</taxon>
        <taxon>Phycomycetaceae</taxon>
        <taxon>Phycomyces</taxon>
    </lineage>
</organism>
<protein>
    <submittedName>
        <fullName evidence="1">Uncharacterized protein</fullName>
    </submittedName>
</protein>
<keyword evidence="2" id="KW-1185">Reference proteome</keyword>
<dbReference type="RefSeq" id="XP_018293233.1">
    <property type="nucleotide sequence ID" value="XM_018435421.1"/>
</dbReference>
<proteinExistence type="predicted"/>
<dbReference type="Proteomes" id="UP000077315">
    <property type="component" value="Unassembled WGS sequence"/>
</dbReference>
<reference evidence="2" key="1">
    <citation type="submission" date="2015-06" db="EMBL/GenBank/DDBJ databases">
        <title>Expansion of signal transduction pathways in fungi by whole-genome duplication.</title>
        <authorList>
            <consortium name="DOE Joint Genome Institute"/>
            <person name="Corrochano L.M."/>
            <person name="Kuo A."/>
            <person name="Marcet-Houben M."/>
            <person name="Polaino S."/>
            <person name="Salamov A."/>
            <person name="Villalobos J.M."/>
            <person name="Alvarez M.I."/>
            <person name="Avalos J."/>
            <person name="Benito E.P."/>
            <person name="Benoit I."/>
            <person name="Burger G."/>
            <person name="Camino L.P."/>
            <person name="Canovas D."/>
            <person name="Cerda-Olmedo E."/>
            <person name="Cheng J.-F."/>
            <person name="Dominguez A."/>
            <person name="Elias M."/>
            <person name="Eslava A.P."/>
            <person name="Glaser F."/>
            <person name="Grimwood J."/>
            <person name="Gutierrez G."/>
            <person name="Heitman J."/>
            <person name="Henrissat B."/>
            <person name="Iturriaga E.A."/>
            <person name="Lang B.F."/>
            <person name="Lavin J.L."/>
            <person name="Lee S."/>
            <person name="Li W."/>
            <person name="Lindquist E."/>
            <person name="Lopez-Garcia S."/>
            <person name="Luque E.M."/>
            <person name="Marcos A.T."/>
            <person name="Martin J."/>
            <person name="McCluskey K."/>
            <person name="Medina H.R."/>
            <person name="Miralles-Duran A."/>
            <person name="Miyazaki A."/>
            <person name="Munoz-Torres E."/>
            <person name="Oguiza J.A."/>
            <person name="Ohm R."/>
            <person name="Olmedo M."/>
            <person name="Orejas M."/>
            <person name="Ortiz-Castellanos L."/>
            <person name="Pisabarro A.G."/>
            <person name="Rodriguez-Romero J."/>
            <person name="Ruiz-Herrera J."/>
            <person name="Ruiz-Vazquez R."/>
            <person name="Sanz C."/>
            <person name="Schackwitz W."/>
            <person name="Schmutz J."/>
            <person name="Shahriari M."/>
            <person name="Shelest E."/>
            <person name="Silva-Franco F."/>
            <person name="Soanes D."/>
            <person name="Syed K."/>
            <person name="Tagua V.G."/>
            <person name="Talbot N.J."/>
            <person name="Thon M."/>
            <person name="De vries R.P."/>
            <person name="Wiebenga A."/>
            <person name="Yadav J.S."/>
            <person name="Braun E.L."/>
            <person name="Baker S."/>
            <person name="Garre V."/>
            <person name="Horwitz B."/>
            <person name="Torres-Martinez S."/>
            <person name="Idnurm A."/>
            <person name="Herrera-Estrella A."/>
            <person name="Gabaldon T."/>
            <person name="Grigoriev I.V."/>
        </authorList>
    </citation>
    <scope>NUCLEOTIDE SEQUENCE [LARGE SCALE GENOMIC DNA]</scope>
    <source>
        <strain evidence="2">NRRL 1555(-)</strain>
    </source>
</reference>
<accession>A0A162UH73</accession>
<sequence length="208" mass="23696">MQLKEVSIPQSLAVGTNAFLVNIFADSLCVPDRKTTIAEPIDRDTVIHMEIEIPFSIHSKLFGEKRLSMIYTIQAKNKPSVIPSCPYKLLNALKIDTNKRGYSARLIDQILNSERHIIGLQLLVESLSASADELIKDILEVIKKEVNIKLEQMTAAKELKQILKANKYIHKVDNVLPDVEQAQRSRFQARVSYTCICICFNNYFMLFL</sequence>
<dbReference type="GeneID" id="28996327"/>
<dbReference type="EMBL" id="KV440977">
    <property type="protein sequence ID" value="OAD75193.1"/>
    <property type="molecule type" value="Genomic_DNA"/>
</dbReference>
<dbReference type="InParanoid" id="A0A162UH73"/>
<evidence type="ECO:0000313" key="1">
    <source>
        <dbReference type="EMBL" id="OAD75193.1"/>
    </source>
</evidence>
<dbReference type="VEuPathDB" id="FungiDB:PHYBLDRAFT_166461"/>